<reference evidence="1 2" key="1">
    <citation type="submission" date="2019-04" db="EMBL/GenBank/DDBJ databases">
        <title>A reverse ecology approach based on a biological definition of microbial populations.</title>
        <authorList>
            <person name="Arevalo P."/>
            <person name="Vaninsberghe D."/>
            <person name="Elsherbini J."/>
            <person name="Gore J."/>
            <person name="Polz M."/>
        </authorList>
    </citation>
    <scope>NUCLEOTIDE SEQUENCE [LARGE SCALE GENOMIC DNA]</scope>
    <source>
        <strain evidence="1 2">10N.261.46.F4</strain>
    </source>
</reference>
<evidence type="ECO:0000313" key="2">
    <source>
        <dbReference type="Proteomes" id="UP000307574"/>
    </source>
</evidence>
<proteinExistence type="predicted"/>
<dbReference type="RefSeq" id="WP_123924945.1">
    <property type="nucleotide sequence ID" value="NZ_SYUV01000109.1"/>
</dbReference>
<evidence type="ECO:0000313" key="1">
    <source>
        <dbReference type="EMBL" id="TKF25469.1"/>
    </source>
</evidence>
<accession>A0A4U1YXB4</accession>
<comment type="caution">
    <text evidence="1">The sequence shown here is derived from an EMBL/GenBank/DDBJ whole genome shotgun (WGS) entry which is preliminary data.</text>
</comment>
<name>A0A4U1YXB4_9VIBR</name>
<sequence>MIKFNITQLNELAYLLFQSTPNATLLITSKKPHEGNHIHAPKLICYMVVFKLLNKLEIEDFDFPQHEFSFLLRDSDKVEELFELYSSKFNAHTQYLVILYEDSNGHPQYRFEFNVSLKKKLIDEFKRQYQRLDLLQVASGIIIDSISVREFGGHNEVINRLGPQPST</sequence>
<organism evidence="1 2">
    <name type="scientific">Vibrio kanaloae</name>
    <dbReference type="NCBI Taxonomy" id="170673"/>
    <lineage>
        <taxon>Bacteria</taxon>
        <taxon>Pseudomonadati</taxon>
        <taxon>Pseudomonadota</taxon>
        <taxon>Gammaproteobacteria</taxon>
        <taxon>Vibrionales</taxon>
        <taxon>Vibrionaceae</taxon>
        <taxon>Vibrio</taxon>
    </lineage>
</organism>
<protein>
    <submittedName>
        <fullName evidence="1">Uncharacterized protein</fullName>
    </submittedName>
</protein>
<dbReference type="Proteomes" id="UP000307574">
    <property type="component" value="Unassembled WGS sequence"/>
</dbReference>
<gene>
    <name evidence="1" type="ORF">FCV50_22215</name>
</gene>
<dbReference type="EMBL" id="SYUV01000109">
    <property type="protein sequence ID" value="TKF25469.1"/>
    <property type="molecule type" value="Genomic_DNA"/>
</dbReference>
<dbReference type="AlphaFoldDB" id="A0A4U1YXB4"/>